<dbReference type="AlphaFoldDB" id="A0A0F9NXM7"/>
<dbReference type="GO" id="GO:0006796">
    <property type="term" value="P:phosphate-containing compound metabolic process"/>
    <property type="evidence" value="ECO:0007669"/>
    <property type="project" value="InterPro"/>
</dbReference>
<dbReference type="GO" id="GO:0005737">
    <property type="term" value="C:cytoplasm"/>
    <property type="evidence" value="ECO:0007669"/>
    <property type="project" value="InterPro"/>
</dbReference>
<dbReference type="InterPro" id="IPR036649">
    <property type="entry name" value="Pyrophosphatase_sf"/>
</dbReference>
<dbReference type="EC" id="3.6.1.1" evidence="2"/>
<dbReference type="PANTHER" id="PTHR10286">
    <property type="entry name" value="INORGANIC PYROPHOSPHATASE"/>
    <property type="match status" value="1"/>
</dbReference>
<sequence length="105" mass="12519">MVLSYEPLEVGCIVKVRVIGALIIEDEHGDDPKILSVLVNDARFDGYNDIQDLHNHKLKEIQEFYETYKRLEPHKWVKFKEWRNTKEARKIVDYSITQFKNTKLK</sequence>
<dbReference type="GO" id="GO:0000287">
    <property type="term" value="F:magnesium ion binding"/>
    <property type="evidence" value="ECO:0007669"/>
    <property type="project" value="InterPro"/>
</dbReference>
<proteinExistence type="predicted"/>
<evidence type="ECO:0000256" key="5">
    <source>
        <dbReference type="ARBA" id="ARBA00022842"/>
    </source>
</evidence>
<evidence type="ECO:0000256" key="2">
    <source>
        <dbReference type="ARBA" id="ARBA00012146"/>
    </source>
</evidence>
<evidence type="ECO:0000256" key="3">
    <source>
        <dbReference type="ARBA" id="ARBA00022723"/>
    </source>
</evidence>
<evidence type="ECO:0000313" key="6">
    <source>
        <dbReference type="EMBL" id="KKN22634.1"/>
    </source>
</evidence>
<keyword evidence="4" id="KW-0378">Hydrolase</keyword>
<dbReference type="InterPro" id="IPR008162">
    <property type="entry name" value="Pyrophosphatase"/>
</dbReference>
<comment type="caution">
    <text evidence="6">The sequence shown here is derived from an EMBL/GenBank/DDBJ whole genome shotgun (WGS) entry which is preliminary data.</text>
</comment>
<keyword evidence="5" id="KW-0460">Magnesium</keyword>
<organism evidence="6">
    <name type="scientific">marine sediment metagenome</name>
    <dbReference type="NCBI Taxonomy" id="412755"/>
    <lineage>
        <taxon>unclassified sequences</taxon>
        <taxon>metagenomes</taxon>
        <taxon>ecological metagenomes</taxon>
    </lineage>
</organism>
<dbReference type="EMBL" id="LAZR01003043">
    <property type="protein sequence ID" value="KKN22634.1"/>
    <property type="molecule type" value="Genomic_DNA"/>
</dbReference>
<keyword evidence="3" id="KW-0479">Metal-binding</keyword>
<dbReference type="Pfam" id="PF00719">
    <property type="entry name" value="Pyrophosphatase"/>
    <property type="match status" value="1"/>
</dbReference>
<gene>
    <name evidence="6" type="ORF">LCGC14_0913170</name>
</gene>
<evidence type="ECO:0000256" key="4">
    <source>
        <dbReference type="ARBA" id="ARBA00022801"/>
    </source>
</evidence>
<dbReference type="GO" id="GO:0004427">
    <property type="term" value="F:inorganic diphosphate phosphatase activity"/>
    <property type="evidence" value="ECO:0007669"/>
    <property type="project" value="UniProtKB-EC"/>
</dbReference>
<dbReference type="Gene3D" id="3.90.80.10">
    <property type="entry name" value="Inorganic pyrophosphatase"/>
    <property type="match status" value="1"/>
</dbReference>
<evidence type="ECO:0000256" key="1">
    <source>
        <dbReference type="ARBA" id="ARBA00001946"/>
    </source>
</evidence>
<comment type="cofactor">
    <cofactor evidence="1">
        <name>Mg(2+)</name>
        <dbReference type="ChEBI" id="CHEBI:18420"/>
    </cofactor>
</comment>
<reference evidence="6" key="1">
    <citation type="journal article" date="2015" name="Nature">
        <title>Complex archaea that bridge the gap between prokaryotes and eukaryotes.</title>
        <authorList>
            <person name="Spang A."/>
            <person name="Saw J.H."/>
            <person name="Jorgensen S.L."/>
            <person name="Zaremba-Niedzwiedzka K."/>
            <person name="Martijn J."/>
            <person name="Lind A.E."/>
            <person name="van Eijk R."/>
            <person name="Schleper C."/>
            <person name="Guy L."/>
            <person name="Ettema T.J."/>
        </authorList>
    </citation>
    <scope>NUCLEOTIDE SEQUENCE</scope>
</reference>
<name>A0A0F9NXM7_9ZZZZ</name>
<protein>
    <recommendedName>
        <fullName evidence="2">inorganic diphosphatase</fullName>
        <ecNumber evidence="2">3.6.1.1</ecNumber>
    </recommendedName>
</protein>
<dbReference type="SUPFAM" id="SSF50324">
    <property type="entry name" value="Inorganic pyrophosphatase"/>
    <property type="match status" value="1"/>
</dbReference>
<accession>A0A0F9NXM7</accession>